<dbReference type="Proteomes" id="UP000186756">
    <property type="component" value="Unassembled WGS sequence"/>
</dbReference>
<evidence type="ECO:0000313" key="6">
    <source>
        <dbReference type="Proteomes" id="UP000460142"/>
    </source>
</evidence>
<reference evidence="1 6" key="4">
    <citation type="submission" date="2019-09" db="EMBL/GenBank/DDBJ databases">
        <title>Draft genome sequences of 48 bacterial type strains from the CCUG.</title>
        <authorList>
            <person name="Tunovic T."/>
            <person name="Pineiro-Iglesias B."/>
            <person name="Unosson C."/>
            <person name="Inganas E."/>
            <person name="Ohlen M."/>
            <person name="Cardew S."/>
            <person name="Jensie-Markopoulos S."/>
            <person name="Salva-Serra F."/>
            <person name="Jaen-Luchoro D."/>
            <person name="Karlsson R."/>
            <person name="Svensson-Stadler L."/>
            <person name="Chun J."/>
            <person name="Moore E."/>
        </authorList>
    </citation>
    <scope>NUCLEOTIDE SEQUENCE [LARGE SCALE GENOMIC DNA]</scope>
    <source>
        <strain evidence="1 6">CCUG 53116</strain>
    </source>
</reference>
<reference evidence="2" key="3">
    <citation type="submission" date="2017-01" db="EMBL/GenBank/DDBJ databases">
        <authorList>
            <person name="Mah S.A."/>
            <person name="Swanson W.J."/>
            <person name="Moy G.W."/>
            <person name="Vacquier V.D."/>
        </authorList>
    </citation>
    <scope>NUCLEOTIDE SEQUENCE [LARGE SCALE GENOMIC DNA]</scope>
    <source>
        <strain evidence="2">MT1</strain>
    </source>
</reference>
<evidence type="ECO:0000313" key="4">
    <source>
        <dbReference type="Proteomes" id="UP000186756"/>
    </source>
</evidence>
<evidence type="ECO:0008006" key="7">
    <source>
        <dbReference type="Google" id="ProtNLM"/>
    </source>
</evidence>
<keyword evidence="4" id="KW-1185">Reference proteome</keyword>
<gene>
    <name evidence="2" type="ORF">BVK86_18145</name>
    <name evidence="1" type="ORF">F7R15_16255</name>
    <name evidence="3" type="ORF">SAMN04490202_1869</name>
</gene>
<evidence type="ECO:0000313" key="3">
    <source>
        <dbReference type="EMBL" id="SDO78922.1"/>
    </source>
</evidence>
<dbReference type="EMBL" id="MSTQ01000010">
    <property type="protein sequence ID" value="OLU01667.1"/>
    <property type="molecule type" value="Genomic_DNA"/>
</dbReference>
<dbReference type="AlphaFoldDB" id="A0A1H0MEQ1"/>
<reference evidence="4" key="2">
    <citation type="submission" date="2017-01" db="EMBL/GenBank/DDBJ databases">
        <authorList>
            <person name="Poblete-Castro I."/>
        </authorList>
    </citation>
    <scope>NUCLEOTIDE SEQUENCE [LARGE SCALE GENOMIC DNA]</scope>
    <source>
        <strain evidence="4">DSM 18361 / CCUG 53116 / MT1</strain>
    </source>
</reference>
<dbReference type="EMBL" id="LT629709">
    <property type="protein sequence ID" value="SDO78922.1"/>
    <property type="molecule type" value="Genomic_DNA"/>
</dbReference>
<dbReference type="Proteomes" id="UP000198549">
    <property type="component" value="Chromosome I"/>
</dbReference>
<name>A0A1H0MEQ1_PSERE</name>
<evidence type="ECO:0000313" key="5">
    <source>
        <dbReference type="Proteomes" id="UP000198549"/>
    </source>
</evidence>
<dbReference type="OrthoDB" id="9133534at2"/>
<evidence type="ECO:0000313" key="1">
    <source>
        <dbReference type="EMBL" id="KAB0484857.1"/>
    </source>
</evidence>
<sequence length="64" mass="7323">MKRLKDETISIRTSGHIKQLLRICAEREHRSVASMMEVLILAYARQQGLENHSELIAASKCDKN</sequence>
<evidence type="ECO:0000313" key="2">
    <source>
        <dbReference type="EMBL" id="OLU01667.1"/>
    </source>
</evidence>
<organism evidence="3 5">
    <name type="scientific">Pseudomonas reinekei</name>
    <dbReference type="NCBI Taxonomy" id="395598"/>
    <lineage>
        <taxon>Bacteria</taxon>
        <taxon>Pseudomonadati</taxon>
        <taxon>Pseudomonadota</taxon>
        <taxon>Gammaproteobacteria</taxon>
        <taxon>Pseudomonadales</taxon>
        <taxon>Pseudomonadaceae</taxon>
        <taxon>Pseudomonas</taxon>
    </lineage>
</organism>
<accession>A0A1H0MEQ1</accession>
<protein>
    <recommendedName>
        <fullName evidence="7">Ribbon-helix-helix protein, CopG family</fullName>
    </recommendedName>
</protein>
<dbReference type="RefSeq" id="WP_075947712.1">
    <property type="nucleotide sequence ID" value="NZ_LT629709.1"/>
</dbReference>
<reference evidence="3 5" key="1">
    <citation type="submission" date="2016-10" db="EMBL/GenBank/DDBJ databases">
        <authorList>
            <person name="de Groot N.N."/>
        </authorList>
    </citation>
    <scope>NUCLEOTIDE SEQUENCE [LARGE SCALE GENOMIC DNA]</scope>
    <source>
        <strain evidence="3 5">BS3776</strain>
    </source>
</reference>
<proteinExistence type="predicted"/>
<dbReference type="Proteomes" id="UP000460142">
    <property type="component" value="Unassembled WGS sequence"/>
</dbReference>
<dbReference type="EMBL" id="VZPS01000009">
    <property type="protein sequence ID" value="KAB0484857.1"/>
    <property type="molecule type" value="Genomic_DNA"/>
</dbReference>